<name>A0A7M5XBH1_9CNID</name>
<keyword evidence="14" id="KW-1185">Reference proteome</keyword>
<keyword evidence="5" id="KW-0805">Transcription regulation</keyword>
<dbReference type="InterPro" id="IPR012677">
    <property type="entry name" value="Nucleotide-bd_a/b_plait_sf"/>
</dbReference>
<feature type="compositionally biased region" description="Basic and acidic residues" evidence="10">
    <location>
        <begin position="340"/>
        <end position="361"/>
    </location>
</feature>
<dbReference type="EnsemblMetazoa" id="CLYHEMT020885.1">
    <property type="protein sequence ID" value="CLYHEMP020885.1"/>
    <property type="gene ID" value="CLYHEMG020885"/>
</dbReference>
<dbReference type="Gene3D" id="3.30.70.330">
    <property type="match status" value="3"/>
</dbReference>
<evidence type="ECO:0000256" key="5">
    <source>
        <dbReference type="ARBA" id="ARBA00023015"/>
    </source>
</evidence>
<evidence type="ECO:0000256" key="9">
    <source>
        <dbReference type="PROSITE-ProRule" id="PRU00176"/>
    </source>
</evidence>
<feature type="compositionally biased region" description="Basic and acidic residues" evidence="10">
    <location>
        <begin position="387"/>
        <end position="397"/>
    </location>
</feature>
<dbReference type="InterPro" id="IPR012921">
    <property type="entry name" value="SPOC_C"/>
</dbReference>
<keyword evidence="6" id="KW-0175">Coiled coil</keyword>
<evidence type="ECO:0000256" key="7">
    <source>
        <dbReference type="ARBA" id="ARBA00023163"/>
    </source>
</evidence>
<dbReference type="SUPFAM" id="SSF54928">
    <property type="entry name" value="RNA-binding domain, RBD"/>
    <property type="match status" value="2"/>
</dbReference>
<dbReference type="AlphaFoldDB" id="A0A7M5XBH1"/>
<evidence type="ECO:0000256" key="6">
    <source>
        <dbReference type="ARBA" id="ARBA00023054"/>
    </source>
</evidence>
<evidence type="ECO:0000256" key="8">
    <source>
        <dbReference type="ARBA" id="ARBA00023242"/>
    </source>
</evidence>
<feature type="compositionally biased region" description="Basic and acidic residues" evidence="10">
    <location>
        <begin position="1"/>
        <end position="12"/>
    </location>
</feature>
<comment type="similarity">
    <text evidence="2">Belongs to the RRM Spen family.</text>
</comment>
<sequence>MSSPELDRDRRSSSLNRNSGRYDGYNNNRQFSGRDRSNKSEVIARNFPFDATDREIKEEIFREIERFGNIIHVLVRGHDQNRKAYITFGEEDAARELKRFCLERRMKISAFNRTLHFDFDGNDYRGGDFNRGGYQNRDNFQRNNFRNNDRFNDRNDFNRGGRGNDFGKDRFNNDNHINPRATRTLFVGNLEPNITKEELMRIFDKYGAIDDIDVKRPPNGIPPYAFIKYLELDAAACAKNQMFGGDIKGRPIKVGYGKTMPSPRLWVGGLGGWCNADMLTREFDRFGALRNVTFIKGDRHAFVEFESIDAASAAYTEMRGFPLGGPERKIKIDYAEIKRNDDRGGDRRDFDNRNEDRDYNRGNRYGNENQSNYTTYRGRGGSNGNNYRDRDSEDRSDRRRSRTRSRSPINGDRNESRGRNTPPGGASPQKTPIDNHPKSISEISKSSNTEKPEKPVSNSVEPYDSSKPQESLVDIAKRFVVAWKGAFALKNSAFPVRMHLIGGNPDIANFYLRGIGTGAGPAIKILNITQRLRLDQPKLDEVSRRVQQSGAGGHCMLLALPTGDEVELEASYQRRPLKSLVTYFKKKEAAGVILMSSAEGPEGKLEETGMLHAFPPCEFSQQQLLKAAPNAGADPLNEDHLVIVVVKGTTS</sequence>
<dbReference type="InterPro" id="IPR010912">
    <property type="entry name" value="SPOC_met"/>
</dbReference>
<evidence type="ECO:0000259" key="11">
    <source>
        <dbReference type="PROSITE" id="PS50102"/>
    </source>
</evidence>
<evidence type="ECO:0000256" key="10">
    <source>
        <dbReference type="SAM" id="MobiDB-lite"/>
    </source>
</evidence>
<feature type="domain" description="RRM" evidence="11">
    <location>
        <begin position="183"/>
        <end position="259"/>
    </location>
</feature>
<dbReference type="Gene3D" id="2.40.290.10">
    <property type="match status" value="1"/>
</dbReference>
<evidence type="ECO:0000256" key="1">
    <source>
        <dbReference type="ARBA" id="ARBA00004123"/>
    </source>
</evidence>
<keyword evidence="3" id="KW-0597">Phosphoprotein</keyword>
<feature type="region of interest" description="Disordered" evidence="10">
    <location>
        <begin position="1"/>
        <end position="37"/>
    </location>
</feature>
<feature type="domain" description="RRM" evidence="11">
    <location>
        <begin position="263"/>
        <end position="337"/>
    </location>
</feature>
<proteinExistence type="inferred from homology"/>
<dbReference type="PROSITE" id="PS50102">
    <property type="entry name" value="RRM"/>
    <property type="match status" value="2"/>
</dbReference>
<reference evidence="13" key="1">
    <citation type="submission" date="2021-01" db="UniProtKB">
        <authorList>
            <consortium name="EnsemblMetazoa"/>
        </authorList>
    </citation>
    <scope>IDENTIFICATION</scope>
</reference>
<dbReference type="InterPro" id="IPR016194">
    <property type="entry name" value="SPOC-like_C_dom_sf"/>
</dbReference>
<dbReference type="Proteomes" id="UP000594262">
    <property type="component" value="Unplaced"/>
</dbReference>
<keyword evidence="4 9" id="KW-0694">RNA-binding</keyword>
<comment type="subcellular location">
    <subcellularLocation>
        <location evidence="1">Nucleus</location>
    </subcellularLocation>
</comment>
<evidence type="ECO:0000256" key="4">
    <source>
        <dbReference type="ARBA" id="ARBA00022884"/>
    </source>
</evidence>
<feature type="region of interest" description="Disordered" evidence="10">
    <location>
        <begin position="340"/>
        <end position="469"/>
    </location>
</feature>
<keyword evidence="7" id="KW-0804">Transcription</keyword>
<dbReference type="GO" id="GO:0003723">
    <property type="term" value="F:RNA binding"/>
    <property type="evidence" value="ECO:0007669"/>
    <property type="project" value="UniProtKB-UniRule"/>
</dbReference>
<dbReference type="GO" id="GO:0005634">
    <property type="term" value="C:nucleus"/>
    <property type="evidence" value="ECO:0007669"/>
    <property type="project" value="UniProtKB-SubCell"/>
</dbReference>
<dbReference type="RefSeq" id="XP_066930088.1">
    <property type="nucleotide sequence ID" value="XM_067073987.1"/>
</dbReference>
<dbReference type="InterPro" id="IPR000504">
    <property type="entry name" value="RRM_dom"/>
</dbReference>
<feature type="compositionally biased region" description="Basic and acidic residues" evidence="10">
    <location>
        <begin position="147"/>
        <end position="159"/>
    </location>
</feature>
<dbReference type="SUPFAM" id="SSF100939">
    <property type="entry name" value="SPOC domain-like"/>
    <property type="match status" value="1"/>
</dbReference>
<feature type="domain" description="SPOC" evidence="12">
    <location>
        <begin position="472"/>
        <end position="649"/>
    </location>
</feature>
<evidence type="ECO:0000256" key="2">
    <source>
        <dbReference type="ARBA" id="ARBA00005387"/>
    </source>
</evidence>
<evidence type="ECO:0000256" key="3">
    <source>
        <dbReference type="ARBA" id="ARBA00022553"/>
    </source>
</evidence>
<dbReference type="SMART" id="SM00360">
    <property type="entry name" value="RRM"/>
    <property type="match status" value="3"/>
</dbReference>
<dbReference type="CDD" id="cd21544">
    <property type="entry name" value="SPOC_RBM15-like"/>
    <property type="match status" value="1"/>
</dbReference>
<keyword evidence="8" id="KW-0539">Nucleus</keyword>
<protein>
    <submittedName>
        <fullName evidence="13">Uncharacterized protein</fullName>
    </submittedName>
</protein>
<dbReference type="InterPro" id="IPR035979">
    <property type="entry name" value="RBD_domain_sf"/>
</dbReference>
<dbReference type="PROSITE" id="PS50917">
    <property type="entry name" value="SPOC"/>
    <property type="match status" value="1"/>
</dbReference>
<dbReference type="GeneID" id="136817665"/>
<dbReference type="OrthoDB" id="10050565at2759"/>
<evidence type="ECO:0000259" key="12">
    <source>
        <dbReference type="PROSITE" id="PS50917"/>
    </source>
</evidence>
<dbReference type="Pfam" id="PF00076">
    <property type="entry name" value="RRM_1"/>
    <property type="match status" value="2"/>
</dbReference>
<accession>A0A7M5XBH1</accession>
<evidence type="ECO:0000313" key="13">
    <source>
        <dbReference type="EnsemblMetazoa" id="CLYHEMP020885.1"/>
    </source>
</evidence>
<organism evidence="13 14">
    <name type="scientific">Clytia hemisphaerica</name>
    <dbReference type="NCBI Taxonomy" id="252671"/>
    <lineage>
        <taxon>Eukaryota</taxon>
        <taxon>Metazoa</taxon>
        <taxon>Cnidaria</taxon>
        <taxon>Hydrozoa</taxon>
        <taxon>Hydroidolina</taxon>
        <taxon>Leptothecata</taxon>
        <taxon>Obeliida</taxon>
        <taxon>Clytiidae</taxon>
        <taxon>Clytia</taxon>
    </lineage>
</organism>
<dbReference type="PANTHER" id="PTHR23189">
    <property type="entry name" value="RNA RECOGNITION MOTIF-CONTAINING"/>
    <property type="match status" value="1"/>
</dbReference>
<feature type="region of interest" description="Disordered" evidence="10">
    <location>
        <begin position="147"/>
        <end position="174"/>
    </location>
</feature>
<evidence type="ECO:0000313" key="14">
    <source>
        <dbReference type="Proteomes" id="UP000594262"/>
    </source>
</evidence>
<dbReference type="FunFam" id="2.40.290.10:FF:000002">
    <property type="entry name" value="Spen family transcriptional repressor"/>
    <property type="match status" value="1"/>
</dbReference>
<dbReference type="Pfam" id="PF07744">
    <property type="entry name" value="SPOC"/>
    <property type="match status" value="1"/>
</dbReference>